<name>A0A9N8ZBR6_9GLOM</name>
<dbReference type="EMBL" id="CAJVPY010000600">
    <property type="protein sequence ID" value="CAG8482767.1"/>
    <property type="molecule type" value="Genomic_DNA"/>
</dbReference>
<protein>
    <submittedName>
        <fullName evidence="1">16912_t:CDS:1</fullName>
    </submittedName>
</protein>
<comment type="caution">
    <text evidence="1">The sequence shown here is derived from an EMBL/GenBank/DDBJ whole genome shotgun (WGS) entry which is preliminary data.</text>
</comment>
<evidence type="ECO:0000313" key="1">
    <source>
        <dbReference type="EMBL" id="CAG8482767.1"/>
    </source>
</evidence>
<gene>
    <name evidence="1" type="ORF">DERYTH_LOCUS2012</name>
</gene>
<organism evidence="1 2">
    <name type="scientific">Dentiscutata erythropus</name>
    <dbReference type="NCBI Taxonomy" id="1348616"/>
    <lineage>
        <taxon>Eukaryota</taxon>
        <taxon>Fungi</taxon>
        <taxon>Fungi incertae sedis</taxon>
        <taxon>Mucoromycota</taxon>
        <taxon>Glomeromycotina</taxon>
        <taxon>Glomeromycetes</taxon>
        <taxon>Diversisporales</taxon>
        <taxon>Gigasporaceae</taxon>
        <taxon>Dentiscutata</taxon>
    </lineage>
</organism>
<proteinExistence type="predicted"/>
<keyword evidence="2" id="KW-1185">Reference proteome</keyword>
<dbReference type="Proteomes" id="UP000789405">
    <property type="component" value="Unassembled WGS sequence"/>
</dbReference>
<dbReference type="AlphaFoldDB" id="A0A9N8ZBR6"/>
<evidence type="ECO:0000313" key="2">
    <source>
        <dbReference type="Proteomes" id="UP000789405"/>
    </source>
</evidence>
<reference evidence="1" key="1">
    <citation type="submission" date="2021-06" db="EMBL/GenBank/DDBJ databases">
        <authorList>
            <person name="Kallberg Y."/>
            <person name="Tangrot J."/>
            <person name="Rosling A."/>
        </authorList>
    </citation>
    <scope>NUCLEOTIDE SEQUENCE</scope>
    <source>
        <strain evidence="1">MA453B</strain>
    </source>
</reference>
<feature type="non-terminal residue" evidence="1">
    <location>
        <position position="1"/>
    </location>
</feature>
<sequence>VLKEKNTTLTGLVKHEFFNIENDLSVIIDLCCNMAFDLQDNR</sequence>
<accession>A0A9N8ZBR6</accession>